<evidence type="ECO:0000259" key="3">
    <source>
        <dbReference type="PROSITE" id="PS51382"/>
    </source>
</evidence>
<dbReference type="GO" id="GO:0006817">
    <property type="term" value="P:phosphate ion transport"/>
    <property type="evidence" value="ECO:0007669"/>
    <property type="project" value="TreeGrafter"/>
</dbReference>
<dbReference type="InParanoid" id="A0A0Q9W8H5"/>
<dbReference type="Pfam" id="PF03105">
    <property type="entry name" value="SPX"/>
    <property type="match status" value="2"/>
</dbReference>
<feature type="transmembrane region" description="Helical" evidence="2">
    <location>
        <begin position="219"/>
        <end position="238"/>
    </location>
</feature>
<dbReference type="KEGG" id="dvi:26531749"/>
<dbReference type="OrthoDB" id="9970435at2759"/>
<accession>A0A0Q9W8H5</accession>
<protein>
    <recommendedName>
        <fullName evidence="3">SPX domain-containing protein</fullName>
    </recommendedName>
</protein>
<keyword evidence="2" id="KW-0812">Transmembrane</keyword>
<reference evidence="4 5" key="1">
    <citation type="journal article" date="2007" name="Nature">
        <title>Evolution of genes and genomes on the Drosophila phylogeny.</title>
        <authorList>
            <consortium name="Drosophila 12 Genomes Consortium"/>
            <person name="Clark A.G."/>
            <person name="Eisen M.B."/>
            <person name="Smith D.R."/>
            <person name="Bergman C.M."/>
            <person name="Oliver B."/>
            <person name="Markow T.A."/>
            <person name="Kaufman T.C."/>
            <person name="Kellis M."/>
            <person name="Gelbart W."/>
            <person name="Iyer V.N."/>
            <person name="Pollard D.A."/>
            <person name="Sackton T.B."/>
            <person name="Larracuente A.M."/>
            <person name="Singh N.D."/>
            <person name="Abad J.P."/>
            <person name="Abt D.N."/>
            <person name="Adryan B."/>
            <person name="Aguade M."/>
            <person name="Akashi H."/>
            <person name="Anderson W.W."/>
            <person name="Aquadro C.F."/>
            <person name="Ardell D.H."/>
            <person name="Arguello R."/>
            <person name="Artieri C.G."/>
            <person name="Barbash D.A."/>
            <person name="Barker D."/>
            <person name="Barsanti P."/>
            <person name="Batterham P."/>
            <person name="Batzoglou S."/>
            <person name="Begun D."/>
            <person name="Bhutkar A."/>
            <person name="Blanco E."/>
            <person name="Bosak S.A."/>
            <person name="Bradley R.K."/>
            <person name="Brand A.D."/>
            <person name="Brent M.R."/>
            <person name="Brooks A.N."/>
            <person name="Brown R.H."/>
            <person name="Butlin R.K."/>
            <person name="Caggese C."/>
            <person name="Calvi B.R."/>
            <person name="Bernardo de Carvalho A."/>
            <person name="Caspi A."/>
            <person name="Castrezana S."/>
            <person name="Celniker S.E."/>
            <person name="Chang J.L."/>
            <person name="Chapple C."/>
            <person name="Chatterji S."/>
            <person name="Chinwalla A."/>
            <person name="Civetta A."/>
            <person name="Clifton S.W."/>
            <person name="Comeron J.M."/>
            <person name="Costello J.C."/>
            <person name="Coyne J.A."/>
            <person name="Daub J."/>
            <person name="David R.G."/>
            <person name="Delcher A.L."/>
            <person name="Delehaunty K."/>
            <person name="Do C.B."/>
            <person name="Ebling H."/>
            <person name="Edwards K."/>
            <person name="Eickbush T."/>
            <person name="Evans J.D."/>
            <person name="Filipski A."/>
            <person name="Findeiss S."/>
            <person name="Freyhult E."/>
            <person name="Fulton L."/>
            <person name="Fulton R."/>
            <person name="Garcia A.C."/>
            <person name="Gardiner A."/>
            <person name="Garfield D.A."/>
            <person name="Garvin B.E."/>
            <person name="Gibson G."/>
            <person name="Gilbert D."/>
            <person name="Gnerre S."/>
            <person name="Godfrey J."/>
            <person name="Good R."/>
            <person name="Gotea V."/>
            <person name="Gravely B."/>
            <person name="Greenberg A.J."/>
            <person name="Griffiths-Jones S."/>
            <person name="Gross S."/>
            <person name="Guigo R."/>
            <person name="Gustafson E.A."/>
            <person name="Haerty W."/>
            <person name="Hahn M.W."/>
            <person name="Halligan D.L."/>
            <person name="Halpern A.L."/>
            <person name="Halter G.M."/>
            <person name="Han M.V."/>
            <person name="Heger A."/>
            <person name="Hillier L."/>
            <person name="Hinrichs A.S."/>
            <person name="Holmes I."/>
            <person name="Hoskins R.A."/>
            <person name="Hubisz M.J."/>
            <person name="Hultmark D."/>
            <person name="Huntley M.A."/>
            <person name="Jaffe D.B."/>
            <person name="Jagadeeshan S."/>
            <person name="Jeck W.R."/>
            <person name="Johnson J."/>
            <person name="Jones C.D."/>
            <person name="Jordan W.C."/>
            <person name="Karpen G.H."/>
            <person name="Kataoka E."/>
            <person name="Keightley P.D."/>
            <person name="Kheradpour P."/>
            <person name="Kirkness E.F."/>
            <person name="Koerich L.B."/>
            <person name="Kristiansen K."/>
            <person name="Kudrna D."/>
            <person name="Kulathinal R.J."/>
            <person name="Kumar S."/>
            <person name="Kwok R."/>
            <person name="Lander E."/>
            <person name="Langley C.H."/>
            <person name="Lapoint R."/>
            <person name="Lazzaro B.P."/>
            <person name="Lee S.J."/>
            <person name="Levesque L."/>
            <person name="Li R."/>
            <person name="Lin C.F."/>
            <person name="Lin M.F."/>
            <person name="Lindblad-Toh K."/>
            <person name="Llopart A."/>
            <person name="Long M."/>
            <person name="Low L."/>
            <person name="Lozovsky E."/>
            <person name="Lu J."/>
            <person name="Luo M."/>
            <person name="Machado C.A."/>
            <person name="Makalowski W."/>
            <person name="Marzo M."/>
            <person name="Matsuda M."/>
            <person name="Matzkin L."/>
            <person name="McAllister B."/>
            <person name="McBride C.S."/>
            <person name="McKernan B."/>
            <person name="McKernan K."/>
            <person name="Mendez-Lago M."/>
            <person name="Minx P."/>
            <person name="Mollenhauer M.U."/>
            <person name="Montooth K."/>
            <person name="Mount S.M."/>
            <person name="Mu X."/>
            <person name="Myers E."/>
            <person name="Negre B."/>
            <person name="Newfeld S."/>
            <person name="Nielsen R."/>
            <person name="Noor M.A."/>
            <person name="O'Grady P."/>
            <person name="Pachter L."/>
            <person name="Papaceit M."/>
            <person name="Parisi M.J."/>
            <person name="Parisi M."/>
            <person name="Parts L."/>
            <person name="Pedersen J.S."/>
            <person name="Pesole G."/>
            <person name="Phillippy A.M."/>
            <person name="Ponting C.P."/>
            <person name="Pop M."/>
            <person name="Porcelli D."/>
            <person name="Powell J.R."/>
            <person name="Prohaska S."/>
            <person name="Pruitt K."/>
            <person name="Puig M."/>
            <person name="Quesneville H."/>
            <person name="Ram K.R."/>
            <person name="Rand D."/>
            <person name="Rasmussen M.D."/>
            <person name="Reed L.K."/>
            <person name="Reenan R."/>
            <person name="Reily A."/>
            <person name="Remington K.A."/>
            <person name="Rieger T.T."/>
            <person name="Ritchie M.G."/>
            <person name="Robin C."/>
            <person name="Rogers Y.H."/>
            <person name="Rohde C."/>
            <person name="Rozas J."/>
            <person name="Rubenfield M.J."/>
            <person name="Ruiz A."/>
            <person name="Russo S."/>
            <person name="Salzberg S.L."/>
            <person name="Sanchez-Gracia A."/>
            <person name="Saranga D.J."/>
            <person name="Sato H."/>
            <person name="Schaeffer S.W."/>
            <person name="Schatz M.C."/>
            <person name="Schlenke T."/>
            <person name="Schwartz R."/>
            <person name="Segarra C."/>
            <person name="Singh R.S."/>
            <person name="Sirot L."/>
            <person name="Sirota M."/>
            <person name="Sisneros N.B."/>
            <person name="Smith C.D."/>
            <person name="Smith T.F."/>
            <person name="Spieth J."/>
            <person name="Stage D.E."/>
            <person name="Stark A."/>
            <person name="Stephan W."/>
            <person name="Strausberg R.L."/>
            <person name="Strempel S."/>
            <person name="Sturgill D."/>
            <person name="Sutton G."/>
            <person name="Sutton G.G."/>
            <person name="Tao W."/>
            <person name="Teichmann S."/>
            <person name="Tobari Y.N."/>
            <person name="Tomimura Y."/>
            <person name="Tsolas J.M."/>
            <person name="Valente V.L."/>
            <person name="Venter E."/>
            <person name="Venter J.C."/>
            <person name="Vicario S."/>
            <person name="Vieira F.G."/>
            <person name="Vilella A.J."/>
            <person name="Villasante A."/>
            <person name="Walenz B."/>
            <person name="Wang J."/>
            <person name="Wasserman M."/>
            <person name="Watts T."/>
            <person name="Wilson D."/>
            <person name="Wilson R.K."/>
            <person name="Wing R.A."/>
            <person name="Wolfner M.F."/>
            <person name="Wong A."/>
            <person name="Wong G.K."/>
            <person name="Wu C.I."/>
            <person name="Wu G."/>
            <person name="Yamamoto D."/>
            <person name="Yang H.P."/>
            <person name="Yang S.P."/>
            <person name="Yorke J.A."/>
            <person name="Yoshida K."/>
            <person name="Zdobnov E."/>
            <person name="Zhang P."/>
            <person name="Zhang Y."/>
            <person name="Zimin A.V."/>
            <person name="Baldwin J."/>
            <person name="Abdouelleil A."/>
            <person name="Abdulkadir J."/>
            <person name="Abebe A."/>
            <person name="Abera B."/>
            <person name="Abreu J."/>
            <person name="Acer S.C."/>
            <person name="Aftuck L."/>
            <person name="Alexander A."/>
            <person name="An P."/>
            <person name="Anderson E."/>
            <person name="Anderson S."/>
            <person name="Arachi H."/>
            <person name="Azer M."/>
            <person name="Bachantsang P."/>
            <person name="Barry A."/>
            <person name="Bayul T."/>
            <person name="Berlin A."/>
            <person name="Bessette D."/>
            <person name="Bloom T."/>
            <person name="Blye J."/>
            <person name="Boguslavskiy L."/>
            <person name="Bonnet C."/>
            <person name="Boukhgalter B."/>
            <person name="Bourzgui I."/>
            <person name="Brown A."/>
            <person name="Cahill P."/>
            <person name="Channer S."/>
            <person name="Cheshatsang Y."/>
            <person name="Chuda L."/>
            <person name="Citroen M."/>
            <person name="Collymore A."/>
            <person name="Cooke P."/>
            <person name="Costello M."/>
            <person name="D'Aco K."/>
            <person name="Daza R."/>
            <person name="De Haan G."/>
            <person name="DeGray S."/>
            <person name="DeMaso C."/>
            <person name="Dhargay N."/>
            <person name="Dooley K."/>
            <person name="Dooley E."/>
            <person name="Doricent M."/>
            <person name="Dorje P."/>
            <person name="Dorjee K."/>
            <person name="Dupes A."/>
            <person name="Elong R."/>
            <person name="Falk J."/>
            <person name="Farina A."/>
            <person name="Faro S."/>
            <person name="Ferguson D."/>
            <person name="Fisher S."/>
            <person name="Foley C.D."/>
            <person name="Franke A."/>
            <person name="Friedrich D."/>
            <person name="Gadbois L."/>
            <person name="Gearin G."/>
            <person name="Gearin C.R."/>
            <person name="Giannoukos G."/>
            <person name="Goode T."/>
            <person name="Graham J."/>
            <person name="Grandbois E."/>
            <person name="Grewal S."/>
            <person name="Gyaltsen K."/>
            <person name="Hafez N."/>
            <person name="Hagos B."/>
            <person name="Hall J."/>
            <person name="Henson C."/>
            <person name="Hollinger A."/>
            <person name="Honan T."/>
            <person name="Huard M.D."/>
            <person name="Hughes L."/>
            <person name="Hurhula B."/>
            <person name="Husby M.E."/>
            <person name="Kamat A."/>
            <person name="Kanga B."/>
            <person name="Kashin S."/>
            <person name="Khazanovich D."/>
            <person name="Kisner P."/>
            <person name="Lance K."/>
            <person name="Lara M."/>
            <person name="Lee W."/>
            <person name="Lennon N."/>
            <person name="Letendre F."/>
            <person name="LeVine R."/>
            <person name="Lipovsky A."/>
            <person name="Liu X."/>
            <person name="Liu J."/>
            <person name="Liu S."/>
            <person name="Lokyitsang T."/>
            <person name="Lokyitsang Y."/>
            <person name="Lubonja R."/>
            <person name="Lui A."/>
            <person name="MacDonald P."/>
            <person name="Magnisalis V."/>
            <person name="Maru K."/>
            <person name="Matthews C."/>
            <person name="McCusker W."/>
            <person name="McDonough S."/>
            <person name="Mehta T."/>
            <person name="Meldrim J."/>
            <person name="Meneus L."/>
            <person name="Mihai O."/>
            <person name="Mihalev A."/>
            <person name="Mihova T."/>
            <person name="Mittelman R."/>
            <person name="Mlenga V."/>
            <person name="Montmayeur A."/>
            <person name="Mulrain L."/>
            <person name="Navidi A."/>
            <person name="Naylor J."/>
            <person name="Negash T."/>
            <person name="Nguyen T."/>
            <person name="Nguyen N."/>
            <person name="Nicol R."/>
            <person name="Norbu C."/>
            <person name="Norbu N."/>
            <person name="Novod N."/>
            <person name="O'Neill B."/>
            <person name="Osman S."/>
            <person name="Markiewicz E."/>
            <person name="Oyono O.L."/>
            <person name="Patti C."/>
            <person name="Phunkhang P."/>
            <person name="Pierre F."/>
            <person name="Priest M."/>
            <person name="Raghuraman S."/>
            <person name="Rege F."/>
            <person name="Reyes R."/>
            <person name="Rise C."/>
            <person name="Rogov P."/>
            <person name="Ross K."/>
            <person name="Ryan E."/>
            <person name="Settipalli S."/>
            <person name="Shea T."/>
            <person name="Sherpa N."/>
            <person name="Shi L."/>
            <person name="Shih D."/>
            <person name="Sparrow T."/>
            <person name="Spaulding J."/>
            <person name="Stalker J."/>
            <person name="Stange-Thomann N."/>
            <person name="Stavropoulos S."/>
            <person name="Stone C."/>
            <person name="Strader C."/>
            <person name="Tesfaye S."/>
            <person name="Thomson T."/>
            <person name="Thoulutsang Y."/>
            <person name="Thoulutsang D."/>
            <person name="Topham K."/>
            <person name="Topping I."/>
            <person name="Tsamla T."/>
            <person name="Vassiliev H."/>
            <person name="Vo A."/>
            <person name="Wangchuk T."/>
            <person name="Wangdi T."/>
            <person name="Weiand M."/>
            <person name="Wilkinson J."/>
            <person name="Wilson A."/>
            <person name="Yadav S."/>
            <person name="Young G."/>
            <person name="Yu Q."/>
            <person name="Zembek L."/>
            <person name="Zhong D."/>
            <person name="Zimmer A."/>
            <person name="Zwirko Z."/>
            <person name="Jaffe D.B."/>
            <person name="Alvarez P."/>
            <person name="Brockman W."/>
            <person name="Butler J."/>
            <person name="Chin C."/>
            <person name="Gnerre S."/>
            <person name="Grabherr M."/>
            <person name="Kleber M."/>
            <person name="Mauceli E."/>
            <person name="MacCallum I."/>
        </authorList>
    </citation>
    <scope>NUCLEOTIDE SEQUENCE [LARGE SCALE GENOMIC DNA]</scope>
    <source>
        <strain evidence="5">Tucson 15010-1051.87</strain>
    </source>
</reference>
<keyword evidence="1" id="KW-0175">Coiled coil</keyword>
<dbReference type="PANTHER" id="PTHR10783">
    <property type="entry name" value="XENOTROPIC AND POLYTROPIC RETROVIRUS RECEPTOR 1-RELATED"/>
    <property type="match status" value="1"/>
</dbReference>
<dbReference type="GO" id="GO:0016036">
    <property type="term" value="P:cellular response to phosphate starvation"/>
    <property type="evidence" value="ECO:0007669"/>
    <property type="project" value="TreeGrafter"/>
</dbReference>
<evidence type="ECO:0000256" key="2">
    <source>
        <dbReference type="SAM" id="Phobius"/>
    </source>
</evidence>
<dbReference type="Proteomes" id="UP000008792">
    <property type="component" value="Unassembled WGS sequence"/>
</dbReference>
<dbReference type="EMBL" id="CH940649">
    <property type="protein sequence ID" value="KRF81050.1"/>
    <property type="molecule type" value="Genomic_DNA"/>
</dbReference>
<evidence type="ECO:0000313" key="4">
    <source>
        <dbReference type="EMBL" id="KRF81050.1"/>
    </source>
</evidence>
<keyword evidence="2" id="KW-0472">Membrane</keyword>
<dbReference type="SMR" id="A0A0Q9W8H5"/>
<feature type="coiled-coil region" evidence="1">
    <location>
        <begin position="82"/>
        <end position="109"/>
    </location>
</feature>
<evidence type="ECO:0000256" key="1">
    <source>
        <dbReference type="SAM" id="Coils"/>
    </source>
</evidence>
<keyword evidence="5" id="KW-1185">Reference proteome</keyword>
<sequence>MKFGKTFESHLTTEWRQQYMNYAELNAMIRTAVVNAPDVKVSRDSRYIRERDKNSDPEVLAYYQNFERNFFATCHQELSRVEDFFAHKLAEARRKLEEIRKQLISMQNNQRGPNNRQLGLACSEFYLSLIMLQNFQSLNYTAFRKICKKYDKYIKSNRGAMWFHEYVSEAPFTNENELRQMISEVEQLYTTYLTNGDRARAMAKLRVPPLRQFSSPARVFIAGMLLGLFIVSAIIVIISCE</sequence>
<dbReference type="PANTHER" id="PTHR10783:SF127">
    <property type="entry name" value="LD30826P-RELATED"/>
    <property type="match status" value="1"/>
</dbReference>
<name>A0A0Q9W8H5_DROVI</name>
<dbReference type="GO" id="GO:0005794">
    <property type="term" value="C:Golgi apparatus"/>
    <property type="evidence" value="ECO:0007669"/>
    <property type="project" value="TreeGrafter"/>
</dbReference>
<dbReference type="InterPro" id="IPR004331">
    <property type="entry name" value="SPX_dom"/>
</dbReference>
<dbReference type="AlphaFoldDB" id="A0A0Q9W8H5"/>
<keyword evidence="2" id="KW-1133">Transmembrane helix</keyword>
<feature type="domain" description="SPX" evidence="3">
    <location>
        <begin position="1"/>
        <end position="164"/>
    </location>
</feature>
<proteinExistence type="predicted"/>
<gene>
    <name evidence="4" type="primary">Dvir\GJ26979</name>
    <name evidence="4" type="ORF">Dvir_GJ26979</name>
</gene>
<dbReference type="GO" id="GO:0005886">
    <property type="term" value="C:plasma membrane"/>
    <property type="evidence" value="ECO:0007669"/>
    <property type="project" value="TreeGrafter"/>
</dbReference>
<evidence type="ECO:0000313" key="5">
    <source>
        <dbReference type="Proteomes" id="UP000008792"/>
    </source>
</evidence>
<dbReference type="GO" id="GO:0000822">
    <property type="term" value="F:inositol hexakisphosphate binding"/>
    <property type="evidence" value="ECO:0007669"/>
    <property type="project" value="TreeGrafter"/>
</dbReference>
<dbReference type="PROSITE" id="PS51382">
    <property type="entry name" value="SPX"/>
    <property type="match status" value="1"/>
</dbReference>
<organism evidence="4 5">
    <name type="scientific">Drosophila virilis</name>
    <name type="common">Fruit fly</name>
    <dbReference type="NCBI Taxonomy" id="7244"/>
    <lineage>
        <taxon>Eukaryota</taxon>
        <taxon>Metazoa</taxon>
        <taxon>Ecdysozoa</taxon>
        <taxon>Arthropoda</taxon>
        <taxon>Hexapoda</taxon>
        <taxon>Insecta</taxon>
        <taxon>Pterygota</taxon>
        <taxon>Neoptera</taxon>
        <taxon>Endopterygota</taxon>
        <taxon>Diptera</taxon>
        <taxon>Brachycera</taxon>
        <taxon>Muscomorpha</taxon>
        <taxon>Ephydroidea</taxon>
        <taxon>Drosophilidae</taxon>
        <taxon>Drosophila</taxon>
    </lineage>
</organism>